<proteinExistence type="predicted"/>
<feature type="transmembrane region" description="Helical" evidence="1">
    <location>
        <begin position="15"/>
        <end position="34"/>
    </location>
</feature>
<evidence type="ECO:0000313" key="2">
    <source>
        <dbReference type="EMBL" id="TWU25884.1"/>
    </source>
</evidence>
<evidence type="ECO:0000256" key="1">
    <source>
        <dbReference type="SAM" id="Phobius"/>
    </source>
</evidence>
<gene>
    <name evidence="2" type="ORF">Pla144_30970</name>
</gene>
<keyword evidence="1" id="KW-1133">Transmembrane helix</keyword>
<name>A0A5C6CQR3_9BACT</name>
<reference evidence="2 3" key="1">
    <citation type="submission" date="2019-02" db="EMBL/GenBank/DDBJ databases">
        <title>Deep-cultivation of Planctomycetes and their phenomic and genomic characterization uncovers novel biology.</title>
        <authorList>
            <person name="Wiegand S."/>
            <person name="Jogler M."/>
            <person name="Boedeker C."/>
            <person name="Pinto D."/>
            <person name="Vollmers J."/>
            <person name="Rivas-Marin E."/>
            <person name="Kohn T."/>
            <person name="Peeters S.H."/>
            <person name="Heuer A."/>
            <person name="Rast P."/>
            <person name="Oberbeckmann S."/>
            <person name="Bunk B."/>
            <person name="Jeske O."/>
            <person name="Meyerdierks A."/>
            <person name="Storesund J.E."/>
            <person name="Kallscheuer N."/>
            <person name="Luecker S."/>
            <person name="Lage O.M."/>
            <person name="Pohl T."/>
            <person name="Merkel B.J."/>
            <person name="Hornburger P."/>
            <person name="Mueller R.-W."/>
            <person name="Bruemmer F."/>
            <person name="Labrenz M."/>
            <person name="Spormann A.M."/>
            <person name="Op Den Camp H."/>
            <person name="Overmann J."/>
            <person name="Amann R."/>
            <person name="Jetten M.S.M."/>
            <person name="Mascher T."/>
            <person name="Medema M.H."/>
            <person name="Devos D.P."/>
            <person name="Kaster A.-K."/>
            <person name="Ovreas L."/>
            <person name="Rohde M."/>
            <person name="Galperin M.Y."/>
            <person name="Jogler C."/>
        </authorList>
    </citation>
    <scope>NUCLEOTIDE SEQUENCE [LARGE SCALE GENOMIC DNA]</scope>
    <source>
        <strain evidence="2 3">Pla144</strain>
    </source>
</reference>
<evidence type="ECO:0000313" key="3">
    <source>
        <dbReference type="Proteomes" id="UP000318437"/>
    </source>
</evidence>
<keyword evidence="1" id="KW-0812">Transmembrane</keyword>
<accession>A0A5C6CQR3</accession>
<keyword evidence="3" id="KW-1185">Reference proteome</keyword>
<organism evidence="2 3">
    <name type="scientific">Bythopirellula polymerisocia</name>
    <dbReference type="NCBI Taxonomy" id="2528003"/>
    <lineage>
        <taxon>Bacteria</taxon>
        <taxon>Pseudomonadati</taxon>
        <taxon>Planctomycetota</taxon>
        <taxon>Planctomycetia</taxon>
        <taxon>Pirellulales</taxon>
        <taxon>Lacipirellulaceae</taxon>
        <taxon>Bythopirellula</taxon>
    </lineage>
</organism>
<dbReference type="EMBL" id="SJPS01000004">
    <property type="protein sequence ID" value="TWU25884.1"/>
    <property type="molecule type" value="Genomic_DNA"/>
</dbReference>
<keyword evidence="1" id="KW-0472">Membrane</keyword>
<comment type="caution">
    <text evidence="2">The sequence shown here is derived from an EMBL/GenBank/DDBJ whole genome shotgun (WGS) entry which is preliminary data.</text>
</comment>
<sequence>MKTFNNQFQLSKQNVLVLVLLEPLASCLSVSALLE</sequence>
<dbReference type="Proteomes" id="UP000318437">
    <property type="component" value="Unassembled WGS sequence"/>
</dbReference>
<protein>
    <submittedName>
        <fullName evidence="2">Uncharacterized protein</fullName>
    </submittedName>
</protein>
<dbReference type="AlphaFoldDB" id="A0A5C6CQR3"/>